<comment type="similarity">
    <text evidence="1">Belongs to the bacterial solute-binding protein 8 family.</text>
</comment>
<dbReference type="PANTHER" id="PTHR30535:SF34">
    <property type="entry name" value="MOLYBDATE-BINDING PROTEIN MOLA"/>
    <property type="match status" value="1"/>
</dbReference>
<evidence type="ECO:0000313" key="6">
    <source>
        <dbReference type="Proteomes" id="UP000006190"/>
    </source>
</evidence>
<dbReference type="Pfam" id="PF01497">
    <property type="entry name" value="Peripla_BP_2"/>
    <property type="match status" value="1"/>
</dbReference>
<dbReference type="InterPro" id="IPR002491">
    <property type="entry name" value="ABC_transptr_periplasmic_BD"/>
</dbReference>
<dbReference type="eggNOG" id="COG0614">
    <property type="taxonomic scope" value="Bacteria"/>
</dbReference>
<evidence type="ECO:0000256" key="2">
    <source>
        <dbReference type="ARBA" id="ARBA00022729"/>
    </source>
</evidence>
<dbReference type="Proteomes" id="UP000006190">
    <property type="component" value="Unassembled WGS sequence"/>
</dbReference>
<dbReference type="PANTHER" id="PTHR30535">
    <property type="entry name" value="VITAMIN B12-BINDING PROTEIN"/>
    <property type="match status" value="1"/>
</dbReference>
<keyword evidence="2 3" id="KW-0732">Signal</keyword>
<dbReference type="EMBL" id="AGEG01000014">
    <property type="protein sequence ID" value="EHR36608.1"/>
    <property type="molecule type" value="Genomic_DNA"/>
</dbReference>
<dbReference type="CDD" id="cd01143">
    <property type="entry name" value="YvrC"/>
    <property type="match status" value="1"/>
</dbReference>
<sequence>MKNTKIVKWLLTMTLALTMVPAYSAQANQATKEGLKLTDMAGREVVLEEGPATEIVTLMPSDAEILFELGAGDTIVGRGTYVDYPAEEVEDIPAIATGKDLNIEEIIALDPQVVIMTGMALNEDQVKAIEEAGIPVLITDATTIDGVYEAIDLLGQVVDRQEEAQELIDEMKATFANFQEKASEQEKPGSIYYEISPLEYGLWTAGSETFMDEIGSLLGLENIFADQKSFVEISQEQVLDKNPDYILTTSMQMDESAPEPQDEIKERQGWEEVTAVKEDHVFAIDNSAFTRPGPRLAQAVESLYQLVYGE</sequence>
<dbReference type="PATRIC" id="fig|883113.3.peg.1277"/>
<feature type="domain" description="Fe/B12 periplasmic-binding" evidence="4">
    <location>
        <begin position="54"/>
        <end position="310"/>
    </location>
</feature>
<dbReference type="SUPFAM" id="SSF53807">
    <property type="entry name" value="Helical backbone' metal receptor"/>
    <property type="match status" value="1"/>
</dbReference>
<keyword evidence="6" id="KW-1185">Reference proteome</keyword>
<reference evidence="5 6" key="1">
    <citation type="submission" date="2012-01" db="EMBL/GenBank/DDBJ databases">
        <title>The Genome Sequence of Facklamia languida CCUG 37842.</title>
        <authorList>
            <consortium name="The Broad Institute Genome Sequencing Platform"/>
            <person name="Earl A."/>
            <person name="Ward D."/>
            <person name="Feldgarden M."/>
            <person name="Gevers D."/>
            <person name="Huys G."/>
            <person name="Young S.K."/>
            <person name="Zeng Q."/>
            <person name="Gargeya S."/>
            <person name="Fitzgerald M."/>
            <person name="Haas B."/>
            <person name="Abouelleil A."/>
            <person name="Alvarado L."/>
            <person name="Arachchi H.M."/>
            <person name="Berlin A."/>
            <person name="Chapman S.B."/>
            <person name="Gearin G."/>
            <person name="Goldberg J."/>
            <person name="Griggs A."/>
            <person name="Gujja S."/>
            <person name="Hansen M."/>
            <person name="Heiman D."/>
            <person name="Howarth C."/>
            <person name="Larimer J."/>
            <person name="Lui A."/>
            <person name="MacDonald P.J.P."/>
            <person name="McCowen C."/>
            <person name="Montmayeur A."/>
            <person name="Murphy C."/>
            <person name="Neiman D."/>
            <person name="Pearson M."/>
            <person name="Priest M."/>
            <person name="Roberts A."/>
            <person name="Saif S."/>
            <person name="Shea T."/>
            <person name="Sisk P."/>
            <person name="Stolte C."/>
            <person name="Sykes S."/>
            <person name="Wortman J."/>
            <person name="Nusbaum C."/>
            <person name="Birren B."/>
        </authorList>
    </citation>
    <scope>NUCLEOTIDE SEQUENCE [LARGE SCALE GENOMIC DNA]</scope>
    <source>
        <strain evidence="5 6">CCUG 37842</strain>
    </source>
</reference>
<dbReference type="Gene3D" id="3.40.50.1980">
    <property type="entry name" value="Nitrogenase molybdenum iron protein domain"/>
    <property type="match status" value="2"/>
</dbReference>
<dbReference type="NCBIfam" id="NF038402">
    <property type="entry name" value="TroA_like"/>
    <property type="match status" value="1"/>
</dbReference>
<dbReference type="RefSeq" id="WP_006309483.1">
    <property type="nucleotide sequence ID" value="NZ_JH601133.1"/>
</dbReference>
<gene>
    <name evidence="5" type="ORF">HMPREF9708_01280</name>
</gene>
<dbReference type="GO" id="GO:0071281">
    <property type="term" value="P:cellular response to iron ion"/>
    <property type="evidence" value="ECO:0007669"/>
    <property type="project" value="TreeGrafter"/>
</dbReference>
<evidence type="ECO:0000259" key="4">
    <source>
        <dbReference type="PROSITE" id="PS50983"/>
    </source>
</evidence>
<dbReference type="AlphaFoldDB" id="H3NK91"/>
<dbReference type="OrthoDB" id="9816357at2"/>
<dbReference type="STRING" id="883113.HMPREF9708_01280"/>
<protein>
    <recommendedName>
        <fullName evidence="4">Fe/B12 periplasmic-binding domain-containing protein</fullName>
    </recommendedName>
</protein>
<feature type="signal peptide" evidence="3">
    <location>
        <begin position="1"/>
        <end position="24"/>
    </location>
</feature>
<accession>H3NK91</accession>
<dbReference type="PROSITE" id="PS50983">
    <property type="entry name" value="FE_B12_PBP"/>
    <property type="match status" value="1"/>
</dbReference>
<dbReference type="InterPro" id="IPR054828">
    <property type="entry name" value="Vit_B12_bind_prot"/>
</dbReference>
<evidence type="ECO:0000313" key="5">
    <source>
        <dbReference type="EMBL" id="EHR36608.1"/>
    </source>
</evidence>
<dbReference type="InterPro" id="IPR050902">
    <property type="entry name" value="ABC_Transporter_SBP"/>
</dbReference>
<organism evidence="5 6">
    <name type="scientific">Facklamia languida CCUG 37842</name>
    <dbReference type="NCBI Taxonomy" id="883113"/>
    <lineage>
        <taxon>Bacteria</taxon>
        <taxon>Bacillati</taxon>
        <taxon>Bacillota</taxon>
        <taxon>Bacilli</taxon>
        <taxon>Lactobacillales</taxon>
        <taxon>Aerococcaceae</taxon>
        <taxon>Facklamia</taxon>
    </lineage>
</organism>
<dbReference type="HOGENOM" id="CLU_038034_2_8_9"/>
<evidence type="ECO:0000256" key="1">
    <source>
        <dbReference type="ARBA" id="ARBA00008814"/>
    </source>
</evidence>
<comment type="caution">
    <text evidence="5">The sequence shown here is derived from an EMBL/GenBank/DDBJ whole genome shotgun (WGS) entry which is preliminary data.</text>
</comment>
<name>H3NK91_9LACT</name>
<proteinExistence type="inferred from homology"/>
<feature type="chain" id="PRO_5038871055" description="Fe/B12 periplasmic-binding domain-containing protein" evidence="3">
    <location>
        <begin position="25"/>
        <end position="310"/>
    </location>
</feature>
<evidence type="ECO:0000256" key="3">
    <source>
        <dbReference type="SAM" id="SignalP"/>
    </source>
</evidence>